<dbReference type="EMBL" id="DVFV01000144">
    <property type="protein sequence ID" value="HIQ91598.1"/>
    <property type="molecule type" value="Genomic_DNA"/>
</dbReference>
<evidence type="ECO:0000256" key="1">
    <source>
        <dbReference type="SAM" id="Phobius"/>
    </source>
</evidence>
<proteinExistence type="predicted"/>
<evidence type="ECO:0000313" key="2">
    <source>
        <dbReference type="EMBL" id="HIQ91598.1"/>
    </source>
</evidence>
<feature type="transmembrane region" description="Helical" evidence="1">
    <location>
        <begin position="9"/>
        <end position="30"/>
    </location>
</feature>
<keyword evidence="1" id="KW-1133">Transmembrane helix</keyword>
<reference evidence="2" key="1">
    <citation type="submission" date="2020-10" db="EMBL/GenBank/DDBJ databases">
        <authorList>
            <person name="Gilroy R."/>
        </authorList>
    </citation>
    <scope>NUCLEOTIDE SEQUENCE</scope>
    <source>
        <strain evidence="2">CHK147-3167</strain>
    </source>
</reference>
<keyword evidence="1" id="KW-0472">Membrane</keyword>
<evidence type="ECO:0000313" key="3">
    <source>
        <dbReference type="Proteomes" id="UP000886786"/>
    </source>
</evidence>
<organism evidence="2 3">
    <name type="scientific">Candidatus Coprosoma intestinipullorum</name>
    <dbReference type="NCBI Taxonomy" id="2840752"/>
    <lineage>
        <taxon>Bacteria</taxon>
        <taxon>Bacillati</taxon>
        <taxon>Bacillota</taxon>
        <taxon>Bacillota incertae sedis</taxon>
        <taxon>Candidatus Coprosoma</taxon>
    </lineage>
</organism>
<protein>
    <submittedName>
        <fullName evidence="2">Uncharacterized protein</fullName>
    </submittedName>
</protein>
<gene>
    <name evidence="2" type="ORF">IAB27_08320</name>
</gene>
<name>A0A9D0ZSA2_9FIRM</name>
<keyword evidence="1" id="KW-0812">Transmembrane</keyword>
<comment type="caution">
    <text evidence="2">The sequence shown here is derived from an EMBL/GenBank/DDBJ whole genome shotgun (WGS) entry which is preliminary data.</text>
</comment>
<sequence>MKGEKSKIILIYVLLVIVLALIVALGYVVITSTPKETESNVGHETTVDVNPYPNVSSQCIFSVSLEEYNALTYAGCEGGYTRYDINNVVLNGNPLTLSVIYSDKGQPKAGFIVNNRRVIQKIDNVTLLKFGVFDNKLFVLDTNNNQANVVVINSEGNTIYNLKNELEKLKIKDNAFTQNGNNTPINNTNLNPASFNFADGVFTFATTSDACNNGAAASGTNYQVTYSGEKFNKPEATSPVACY</sequence>
<dbReference type="AlphaFoldDB" id="A0A9D0ZSA2"/>
<reference evidence="2" key="2">
    <citation type="journal article" date="2021" name="PeerJ">
        <title>Extensive microbial diversity within the chicken gut microbiome revealed by metagenomics and culture.</title>
        <authorList>
            <person name="Gilroy R."/>
            <person name="Ravi A."/>
            <person name="Getino M."/>
            <person name="Pursley I."/>
            <person name="Horton D.L."/>
            <person name="Alikhan N.F."/>
            <person name="Baker D."/>
            <person name="Gharbi K."/>
            <person name="Hall N."/>
            <person name="Watson M."/>
            <person name="Adriaenssens E.M."/>
            <person name="Foster-Nyarko E."/>
            <person name="Jarju S."/>
            <person name="Secka A."/>
            <person name="Antonio M."/>
            <person name="Oren A."/>
            <person name="Chaudhuri R.R."/>
            <person name="La Ragione R."/>
            <person name="Hildebrand F."/>
            <person name="Pallen M.J."/>
        </authorList>
    </citation>
    <scope>NUCLEOTIDE SEQUENCE</scope>
    <source>
        <strain evidence="2">CHK147-3167</strain>
    </source>
</reference>
<dbReference type="Proteomes" id="UP000886786">
    <property type="component" value="Unassembled WGS sequence"/>
</dbReference>
<accession>A0A9D0ZSA2</accession>